<dbReference type="InterPro" id="IPR006059">
    <property type="entry name" value="SBP"/>
</dbReference>
<evidence type="ECO:0000313" key="9">
    <source>
        <dbReference type="Proteomes" id="UP000293142"/>
    </source>
</evidence>
<evidence type="ECO:0000256" key="6">
    <source>
        <dbReference type="SAM" id="MobiDB-lite"/>
    </source>
</evidence>
<dbReference type="Gene3D" id="3.40.190.10">
    <property type="entry name" value="Periplasmic binding protein-like II"/>
    <property type="match status" value="2"/>
</dbReference>
<evidence type="ECO:0000256" key="5">
    <source>
        <dbReference type="ARBA" id="ARBA00023288"/>
    </source>
</evidence>
<dbReference type="PANTHER" id="PTHR43649:SF33">
    <property type="entry name" value="POLYGALACTURONAN_RHAMNOGALACTURONAN-BINDING PROTEIN YTCQ"/>
    <property type="match status" value="1"/>
</dbReference>
<protein>
    <submittedName>
        <fullName evidence="8">Extracellular solute-binding protein</fullName>
    </submittedName>
</protein>
<dbReference type="AlphaFoldDB" id="A0A4Q9DQ69"/>
<sequence>MADKGKMTVKQKGKTLTVSMLAFSFLLAACSSGGGSPTAGTGAGGDATNSKGGGEKAAAKPAEAPAAPVKITLLKGGTGLPAPDKDVLLQQLDKDLNMDLEFNLIPSEYEQQLNVRIAGGNPPDMMVLNKNQMFAYAKQGLLLDLTPYLKQMNNITPENGFTQDFMKKGQVNGKQYAIPYRPLIPVQTTFWVRQDWLDKLGLKPPKTLDELKVVAKAFVEKDPDGNGKKDTIGITGLGFEGTLSPIFAAFGVAAPGHLMIRDNKVVYSSALPETAKAIDYIKGMFDEGLIDPEFLTNTGLAHQEKAFKGQAGIVYAHWAHIKRPDMVQKMNSINPNQVWTQLDAMTGPGGKFADFFDEGNTSGRNVISKSLEKDPKKVEKIIEYLNYVSGGKGQLLVNYGIEGKHYKLNNGKVEINEATVAEIGQATIHQLTGRIEMDYLNTRFGAQKQYFEFTNNLPYIKAYDGFVPVPDGINFSDKSKYELEEMVKFVYGKRPTSDLPNFIKTLQSTYQLDRILSEAEKELKSLGIIK</sequence>
<comment type="caution">
    <text evidence="8">The sequence shown here is derived from an EMBL/GenBank/DDBJ whole genome shotgun (WGS) entry which is preliminary data.</text>
</comment>
<gene>
    <name evidence="8" type="ORF">EYB31_13765</name>
</gene>
<keyword evidence="3" id="KW-0472">Membrane</keyword>
<dbReference type="InterPro" id="IPR050490">
    <property type="entry name" value="Bact_solute-bd_prot1"/>
</dbReference>
<keyword evidence="4" id="KW-0564">Palmitate</keyword>
<dbReference type="OrthoDB" id="2531389at2"/>
<feature type="chain" id="PRO_5039324402" evidence="7">
    <location>
        <begin position="29"/>
        <end position="530"/>
    </location>
</feature>
<keyword evidence="2 7" id="KW-0732">Signal</keyword>
<dbReference type="PANTHER" id="PTHR43649">
    <property type="entry name" value="ARABINOSE-BINDING PROTEIN-RELATED"/>
    <property type="match status" value="1"/>
</dbReference>
<dbReference type="Proteomes" id="UP000293142">
    <property type="component" value="Unassembled WGS sequence"/>
</dbReference>
<name>A0A4Q9DQ69_9BACL</name>
<dbReference type="Pfam" id="PF01547">
    <property type="entry name" value="SBP_bac_1"/>
    <property type="match status" value="1"/>
</dbReference>
<feature type="signal peptide" evidence="7">
    <location>
        <begin position="1"/>
        <end position="28"/>
    </location>
</feature>
<organism evidence="8 9">
    <name type="scientific">Paenibacillus thalictri</name>
    <dbReference type="NCBI Taxonomy" id="2527873"/>
    <lineage>
        <taxon>Bacteria</taxon>
        <taxon>Bacillati</taxon>
        <taxon>Bacillota</taxon>
        <taxon>Bacilli</taxon>
        <taxon>Bacillales</taxon>
        <taxon>Paenibacillaceae</taxon>
        <taxon>Paenibacillus</taxon>
    </lineage>
</organism>
<keyword evidence="9" id="KW-1185">Reference proteome</keyword>
<dbReference type="EMBL" id="SIRE01000009">
    <property type="protein sequence ID" value="TBL78566.1"/>
    <property type="molecule type" value="Genomic_DNA"/>
</dbReference>
<feature type="region of interest" description="Disordered" evidence="6">
    <location>
        <begin position="36"/>
        <end position="63"/>
    </location>
</feature>
<evidence type="ECO:0000256" key="7">
    <source>
        <dbReference type="SAM" id="SignalP"/>
    </source>
</evidence>
<reference evidence="8 9" key="1">
    <citation type="submission" date="2019-02" db="EMBL/GenBank/DDBJ databases">
        <title>Paenibacillus sp. nov., isolated from surface-sterilized tissue of Thalictrum simplex L.</title>
        <authorList>
            <person name="Tuo L."/>
        </authorList>
    </citation>
    <scope>NUCLEOTIDE SEQUENCE [LARGE SCALE GENOMIC DNA]</scope>
    <source>
        <strain evidence="8 9">N2SHLJ1</strain>
    </source>
</reference>
<dbReference type="PROSITE" id="PS51257">
    <property type="entry name" value="PROKAR_LIPOPROTEIN"/>
    <property type="match status" value="1"/>
</dbReference>
<evidence type="ECO:0000256" key="4">
    <source>
        <dbReference type="ARBA" id="ARBA00023139"/>
    </source>
</evidence>
<keyword evidence="1" id="KW-1003">Cell membrane</keyword>
<feature type="compositionally biased region" description="Gly residues" evidence="6">
    <location>
        <begin position="36"/>
        <end position="45"/>
    </location>
</feature>
<accession>A0A4Q9DQ69</accession>
<evidence type="ECO:0000256" key="1">
    <source>
        <dbReference type="ARBA" id="ARBA00022475"/>
    </source>
</evidence>
<evidence type="ECO:0000256" key="3">
    <source>
        <dbReference type="ARBA" id="ARBA00023136"/>
    </source>
</evidence>
<dbReference type="SUPFAM" id="SSF53850">
    <property type="entry name" value="Periplasmic binding protein-like II"/>
    <property type="match status" value="1"/>
</dbReference>
<evidence type="ECO:0000256" key="2">
    <source>
        <dbReference type="ARBA" id="ARBA00022729"/>
    </source>
</evidence>
<keyword evidence="5" id="KW-0449">Lipoprotein</keyword>
<evidence type="ECO:0000313" key="8">
    <source>
        <dbReference type="EMBL" id="TBL78566.1"/>
    </source>
</evidence>
<proteinExistence type="predicted"/>